<name>A0A9K3Q4S8_9STRA</name>
<comment type="caution">
    <text evidence="2">The sequence shown here is derived from an EMBL/GenBank/DDBJ whole genome shotgun (WGS) entry which is preliminary data.</text>
</comment>
<dbReference type="EMBL" id="JAGRRH010000005">
    <property type="protein sequence ID" value="KAG7370390.1"/>
    <property type="molecule type" value="Genomic_DNA"/>
</dbReference>
<evidence type="ECO:0000313" key="2">
    <source>
        <dbReference type="EMBL" id="KAG7370390.1"/>
    </source>
</evidence>
<dbReference type="AlphaFoldDB" id="A0A9K3Q4S8"/>
<protein>
    <submittedName>
        <fullName evidence="2">Uncharacterized protein</fullName>
    </submittedName>
</protein>
<accession>A0A9K3Q4S8</accession>
<reference evidence="2" key="2">
    <citation type="submission" date="2021-04" db="EMBL/GenBank/DDBJ databases">
        <authorList>
            <person name="Podell S."/>
        </authorList>
    </citation>
    <scope>NUCLEOTIDE SEQUENCE</scope>
    <source>
        <strain evidence="2">Hildebrandi</strain>
    </source>
</reference>
<proteinExistence type="predicted"/>
<evidence type="ECO:0000313" key="1">
    <source>
        <dbReference type="EMBL" id="KAG7370386.1"/>
    </source>
</evidence>
<dbReference type="EMBL" id="JAGRRH010000005">
    <property type="protein sequence ID" value="KAG7370386.1"/>
    <property type="molecule type" value="Genomic_DNA"/>
</dbReference>
<reference evidence="2" key="1">
    <citation type="journal article" date="2021" name="Sci. Rep.">
        <title>Diploid genomic architecture of Nitzschia inconspicua, an elite biomass production diatom.</title>
        <authorList>
            <person name="Oliver A."/>
            <person name="Podell S."/>
            <person name="Pinowska A."/>
            <person name="Traller J.C."/>
            <person name="Smith S.R."/>
            <person name="McClure R."/>
            <person name="Beliaev A."/>
            <person name="Bohutskyi P."/>
            <person name="Hill E.A."/>
            <person name="Rabines A."/>
            <person name="Zheng H."/>
            <person name="Allen L.Z."/>
            <person name="Kuo A."/>
            <person name="Grigoriev I.V."/>
            <person name="Allen A.E."/>
            <person name="Hazlebeck D."/>
            <person name="Allen E.E."/>
        </authorList>
    </citation>
    <scope>NUCLEOTIDE SEQUENCE</scope>
    <source>
        <strain evidence="2">Hildebrandi</strain>
    </source>
</reference>
<gene>
    <name evidence="1" type="ORF">IV203_028132</name>
    <name evidence="2" type="ORF">IV203_028136</name>
</gene>
<organism evidence="2 3">
    <name type="scientific">Nitzschia inconspicua</name>
    <dbReference type="NCBI Taxonomy" id="303405"/>
    <lineage>
        <taxon>Eukaryota</taxon>
        <taxon>Sar</taxon>
        <taxon>Stramenopiles</taxon>
        <taxon>Ochrophyta</taxon>
        <taxon>Bacillariophyta</taxon>
        <taxon>Bacillariophyceae</taxon>
        <taxon>Bacillariophycidae</taxon>
        <taxon>Bacillariales</taxon>
        <taxon>Bacillariaceae</taxon>
        <taxon>Nitzschia</taxon>
    </lineage>
</organism>
<dbReference type="Proteomes" id="UP000693970">
    <property type="component" value="Unassembled WGS sequence"/>
</dbReference>
<evidence type="ECO:0000313" key="3">
    <source>
        <dbReference type="Proteomes" id="UP000693970"/>
    </source>
</evidence>
<sequence>MPNDGLERQQKLIRSTGVGNLSPTRGKYLGRVGNHFLTNNSIQASTISLRTELSVSVRQKIDPDLLKDGLERQQKLIRSTGVGNLSLTRVKYLDGVGNHFLTNNSIQASTISLRTELSESIRQRIDPDLLKDGLERQQKLIRSTGVGNLSPTREKYLDGVGNHFLTNYSIQASTISLRTELSVSVRQKIDPNMPNDGLERQRISIRSTGVGNSSPTRVKYLDGVGNHFLTNNSIQASTLSLRIESSVSIRQKIDPDLLKDGLERQQKSIRSTGVGNLSLTRGKYLDGVGNHFLTNNSIQASTISLRTE</sequence>
<keyword evidence="3" id="KW-1185">Reference proteome</keyword>